<name>A0A9P6JA53_MORAP</name>
<proteinExistence type="predicted"/>
<evidence type="ECO:0000313" key="2">
    <source>
        <dbReference type="EMBL" id="KAF9964529.1"/>
    </source>
</evidence>
<dbReference type="Proteomes" id="UP000738359">
    <property type="component" value="Unassembled WGS sequence"/>
</dbReference>
<sequence length="141" mass="15957">MWPEKQLSKIPRRSKGRHYGHDVHPRQGGPVAGYYPSRLQDEDVNDLNAESNEFDDNLVEGLNETDDALLATLHLGREELVNAWRTVVRRMARKLATISDANNAEAKVQEIDQKIAMVKKLSQSEQSMDEDSTDKAEKKGL</sequence>
<evidence type="ECO:0000313" key="3">
    <source>
        <dbReference type="Proteomes" id="UP000738359"/>
    </source>
</evidence>
<organism evidence="2 3">
    <name type="scientific">Mortierella alpina</name>
    <name type="common">Oleaginous fungus</name>
    <name type="synonym">Mortierella renispora</name>
    <dbReference type="NCBI Taxonomy" id="64518"/>
    <lineage>
        <taxon>Eukaryota</taxon>
        <taxon>Fungi</taxon>
        <taxon>Fungi incertae sedis</taxon>
        <taxon>Mucoromycota</taxon>
        <taxon>Mortierellomycotina</taxon>
        <taxon>Mortierellomycetes</taxon>
        <taxon>Mortierellales</taxon>
        <taxon>Mortierellaceae</taxon>
        <taxon>Mortierella</taxon>
    </lineage>
</organism>
<feature type="region of interest" description="Disordered" evidence="1">
    <location>
        <begin position="1"/>
        <end position="37"/>
    </location>
</feature>
<evidence type="ECO:0000256" key="1">
    <source>
        <dbReference type="SAM" id="MobiDB-lite"/>
    </source>
</evidence>
<feature type="region of interest" description="Disordered" evidence="1">
    <location>
        <begin position="120"/>
        <end position="141"/>
    </location>
</feature>
<reference evidence="2" key="1">
    <citation type="journal article" date="2020" name="Fungal Divers.">
        <title>Resolving the Mortierellaceae phylogeny through synthesis of multi-gene phylogenetics and phylogenomics.</title>
        <authorList>
            <person name="Vandepol N."/>
            <person name="Liber J."/>
            <person name="Desiro A."/>
            <person name="Na H."/>
            <person name="Kennedy M."/>
            <person name="Barry K."/>
            <person name="Grigoriev I.V."/>
            <person name="Miller A.N."/>
            <person name="O'Donnell K."/>
            <person name="Stajich J.E."/>
            <person name="Bonito G."/>
        </authorList>
    </citation>
    <scope>NUCLEOTIDE SEQUENCE</scope>
    <source>
        <strain evidence="2">CK1249</strain>
    </source>
</reference>
<accession>A0A9P6JA53</accession>
<protein>
    <submittedName>
        <fullName evidence="2">Uncharacterized protein</fullName>
    </submittedName>
</protein>
<comment type="caution">
    <text evidence="2">The sequence shown here is derived from an EMBL/GenBank/DDBJ whole genome shotgun (WGS) entry which is preliminary data.</text>
</comment>
<dbReference type="AlphaFoldDB" id="A0A9P6JA53"/>
<dbReference type="EMBL" id="JAAAHY010000353">
    <property type="protein sequence ID" value="KAF9964529.1"/>
    <property type="molecule type" value="Genomic_DNA"/>
</dbReference>
<gene>
    <name evidence="2" type="ORF">BGZ70_006326</name>
</gene>
<keyword evidence="3" id="KW-1185">Reference proteome</keyword>